<evidence type="ECO:0000259" key="13">
    <source>
        <dbReference type="SMART" id="SM01003"/>
    </source>
</evidence>
<keyword evidence="11" id="KW-0460">Magnesium</keyword>
<dbReference type="CDD" id="cd05305">
    <property type="entry name" value="L-AlaDH"/>
    <property type="match status" value="1"/>
</dbReference>
<dbReference type="SUPFAM" id="SSF52283">
    <property type="entry name" value="Formate/glycerate dehydrogenase catalytic domain-like"/>
    <property type="match status" value="1"/>
</dbReference>
<comment type="caution">
    <text evidence="14">The sequence shown here is derived from an EMBL/GenBank/DDBJ whole genome shotgun (WGS) entry which is preliminary data.</text>
</comment>
<feature type="binding site" evidence="10">
    <location>
        <begin position="237"/>
        <end position="238"/>
    </location>
    <ligand>
        <name>NAD(+)</name>
        <dbReference type="ChEBI" id="CHEBI:57540"/>
    </ligand>
</feature>
<feature type="binding site" evidence="11">
    <location>
        <position position="322"/>
    </location>
    <ligand>
        <name>Mg(2+)</name>
        <dbReference type="ChEBI" id="CHEBI:18420"/>
    </ligand>
</feature>
<organism evidence="14 15">
    <name type="scientific">Enterococcus villorum</name>
    <dbReference type="NCBI Taxonomy" id="112904"/>
    <lineage>
        <taxon>Bacteria</taxon>
        <taxon>Bacillati</taxon>
        <taxon>Bacillota</taxon>
        <taxon>Bacilli</taxon>
        <taxon>Lactobacillales</taxon>
        <taxon>Enterococcaceae</taxon>
        <taxon>Enterococcus</taxon>
    </lineage>
</organism>
<dbReference type="Proteomes" id="UP000192477">
    <property type="component" value="Unassembled WGS sequence"/>
</dbReference>
<dbReference type="GO" id="GO:0005886">
    <property type="term" value="C:plasma membrane"/>
    <property type="evidence" value="ECO:0007669"/>
    <property type="project" value="TreeGrafter"/>
</dbReference>
<dbReference type="PANTHER" id="PTHR42795:SF1">
    <property type="entry name" value="ALANINE DEHYDROGENASE"/>
    <property type="match status" value="1"/>
</dbReference>
<keyword evidence="11" id="KW-0479">Metal-binding</keyword>
<dbReference type="GO" id="GO:0000286">
    <property type="term" value="F:alanine dehydrogenase activity"/>
    <property type="evidence" value="ECO:0007669"/>
    <property type="project" value="UniProtKB-UniRule"/>
</dbReference>
<keyword evidence="3 7" id="KW-0560">Oxidoreductase</keyword>
<dbReference type="AlphaFoldDB" id="A0A1V8YUT4"/>
<protein>
    <recommendedName>
        <fullName evidence="7">Alanine dehydrogenase</fullName>
        <ecNumber evidence="7">1.4.1.1</ecNumber>
    </recommendedName>
</protein>
<dbReference type="NCBIfam" id="TIGR00518">
    <property type="entry name" value="alaDH"/>
    <property type="match status" value="1"/>
</dbReference>
<sequence length="369" mass="39813">MKIAVIKDPKQGESRVAMTPENVKILVNAGNEVLIDHNAGIGSGFTNEQYEEVGGTIVDTAQAWEAELIVKVKEPMESEYHYFKEGQMIWRFLHLAANKTCVEKMMEAGITAISGENISVNGVLELLKPMSAIAGRRAVNLGQYYLEKQHGGEGILLPGIEGVDPGTVVILGGGNAAENAADMAVGLGCQVIILEVSEERIKQLKAKYKNDRVDILESNTTNLEEAIKKADVFISTVLIPGAKPPKLVKEYMIKTMKPGSVVIDISIDQGGTIETLDRPTTHADPVYIKHGVIHYGVPNMPGATPRTATIALAKGNIPFLKELSVKGLDEALKSNESLLSGISLYKGKVVSKALAESIDVPFTRIGDVW</sequence>
<dbReference type="RefSeq" id="WP_081181314.1">
    <property type="nucleotide sequence ID" value="NZ_MJEA01000001.1"/>
</dbReference>
<evidence type="ECO:0000313" key="15">
    <source>
        <dbReference type="Proteomes" id="UP000192477"/>
    </source>
</evidence>
<dbReference type="InterPro" id="IPR007886">
    <property type="entry name" value="AlaDH/PNT_N"/>
</dbReference>
<dbReference type="Gene3D" id="3.40.50.720">
    <property type="entry name" value="NAD(P)-binding Rossmann-like Domain"/>
    <property type="match status" value="2"/>
</dbReference>
<feature type="active site" description="Proton donor/acceptor" evidence="8">
    <location>
        <position position="94"/>
    </location>
</feature>
<dbReference type="EMBL" id="MJEA01000001">
    <property type="protein sequence ID" value="OQO71306.1"/>
    <property type="molecule type" value="Genomic_DNA"/>
</dbReference>
<dbReference type="InterPro" id="IPR036291">
    <property type="entry name" value="NAD(P)-bd_dom_sf"/>
</dbReference>
<dbReference type="InterPro" id="IPR008141">
    <property type="entry name" value="Ala_DH"/>
</dbReference>
<dbReference type="OrthoDB" id="9804592at2"/>
<comment type="pathway">
    <text evidence="1">Amino-acid degradation; L-alanine degradation via dehydrogenase pathway; NH(3) and pyruvate from L-alanine: step 1/1.</text>
</comment>
<dbReference type="SMART" id="SM01002">
    <property type="entry name" value="AlaDh_PNT_C"/>
    <property type="match status" value="1"/>
</dbReference>
<keyword evidence="4 7" id="KW-0520">NAD</keyword>
<dbReference type="FunFam" id="3.40.50.720:FF:000433">
    <property type="entry name" value="Alanine dehydrogenase 1"/>
    <property type="match status" value="1"/>
</dbReference>
<evidence type="ECO:0000256" key="11">
    <source>
        <dbReference type="PIRSR" id="PIRSR000183-4"/>
    </source>
</evidence>
<evidence type="ECO:0000313" key="14">
    <source>
        <dbReference type="EMBL" id="OQO71306.1"/>
    </source>
</evidence>
<dbReference type="GO" id="GO:0046872">
    <property type="term" value="F:metal ion binding"/>
    <property type="evidence" value="ECO:0007669"/>
    <property type="project" value="UniProtKB-KW"/>
</dbReference>
<evidence type="ECO:0000256" key="10">
    <source>
        <dbReference type="PIRSR" id="PIRSR000183-3"/>
    </source>
</evidence>
<keyword evidence="10" id="KW-0547">Nucleotide-binding</keyword>
<reference evidence="14 15" key="1">
    <citation type="journal article" date="2017" name="BMC Microbiol.">
        <title>Comparative genomics of Enterococcus spp. isolated from bovine feces.</title>
        <authorList>
            <person name="Beukers A.G."/>
            <person name="Zaheer R."/>
            <person name="Goji N."/>
            <person name="Amoako K.K."/>
            <person name="Chaves A.V."/>
            <person name="Ward M.P."/>
            <person name="McAllister T.A."/>
        </authorList>
    </citation>
    <scope>NUCLEOTIDE SEQUENCE [LARGE SCALE GENOMIC DNA]</scope>
    <source>
        <strain evidence="14 15">F1129D 143</strain>
    </source>
</reference>
<evidence type="ECO:0000256" key="6">
    <source>
        <dbReference type="ARBA" id="ARBA00056662"/>
    </source>
</evidence>
<dbReference type="Pfam" id="PF01262">
    <property type="entry name" value="AlaDh_PNT_C"/>
    <property type="match status" value="1"/>
</dbReference>
<dbReference type="SUPFAM" id="SSF51735">
    <property type="entry name" value="NAD(P)-binding Rossmann-fold domains"/>
    <property type="match status" value="1"/>
</dbReference>
<evidence type="ECO:0000256" key="1">
    <source>
        <dbReference type="ARBA" id="ARBA00005206"/>
    </source>
</evidence>
<feature type="domain" description="Alanine dehydrogenase/pyridine nucleotide transhydrogenase N-terminal" evidence="13">
    <location>
        <begin position="4"/>
        <end position="134"/>
    </location>
</feature>
<feature type="domain" description="Alanine dehydrogenase/pyridine nucleotide transhydrogenase NAD(H)-binding" evidence="12">
    <location>
        <begin position="146"/>
        <end position="296"/>
    </location>
</feature>
<feature type="binding site" evidence="10">
    <location>
        <begin position="265"/>
        <end position="268"/>
    </location>
    <ligand>
        <name>NAD(+)</name>
        <dbReference type="ChEBI" id="CHEBI:57540"/>
    </ligand>
</feature>
<comment type="similarity">
    <text evidence="2 7">Belongs to the AlaDH/PNT family.</text>
</comment>
<dbReference type="PANTHER" id="PTHR42795">
    <property type="entry name" value="ALANINE DEHYDROGENASE"/>
    <property type="match status" value="1"/>
</dbReference>
<evidence type="ECO:0000256" key="8">
    <source>
        <dbReference type="PIRSR" id="PIRSR000183-1"/>
    </source>
</evidence>
<name>A0A1V8YUT4_9ENTE</name>
<feature type="binding site" evidence="10">
    <location>
        <begin position="297"/>
        <end position="300"/>
    </location>
    <ligand>
        <name>NAD(+)</name>
        <dbReference type="ChEBI" id="CHEBI:57540"/>
    </ligand>
</feature>
<evidence type="ECO:0000259" key="12">
    <source>
        <dbReference type="SMART" id="SM01002"/>
    </source>
</evidence>
<dbReference type="Pfam" id="PF05222">
    <property type="entry name" value="AlaDh_PNT_N"/>
    <property type="match status" value="1"/>
</dbReference>
<feature type="active site" description="Proton donor/acceptor" evidence="8">
    <location>
        <position position="268"/>
    </location>
</feature>
<gene>
    <name evidence="14" type="ORF">BH747_00285</name>
</gene>
<comment type="catalytic activity">
    <reaction evidence="5 7">
        <text>L-alanine + NAD(+) + H2O = pyruvate + NH4(+) + NADH + H(+)</text>
        <dbReference type="Rhea" id="RHEA:18405"/>
        <dbReference type="ChEBI" id="CHEBI:15361"/>
        <dbReference type="ChEBI" id="CHEBI:15377"/>
        <dbReference type="ChEBI" id="CHEBI:15378"/>
        <dbReference type="ChEBI" id="CHEBI:28938"/>
        <dbReference type="ChEBI" id="CHEBI:57540"/>
        <dbReference type="ChEBI" id="CHEBI:57945"/>
        <dbReference type="ChEBI" id="CHEBI:57972"/>
        <dbReference type="EC" id="1.4.1.1"/>
    </reaction>
</comment>
<dbReference type="GO" id="GO:0042853">
    <property type="term" value="P:L-alanine catabolic process"/>
    <property type="evidence" value="ECO:0007669"/>
    <property type="project" value="InterPro"/>
</dbReference>
<evidence type="ECO:0000256" key="4">
    <source>
        <dbReference type="ARBA" id="ARBA00023027"/>
    </source>
</evidence>
<comment type="function">
    <text evidence="6">May play a role in cell wall synthesis as L-alanine is an important constituent of the peptidoglycan layer.</text>
</comment>
<evidence type="ECO:0000256" key="7">
    <source>
        <dbReference type="PIRNR" id="PIRNR000183"/>
    </source>
</evidence>
<dbReference type="EC" id="1.4.1.1" evidence="7"/>
<evidence type="ECO:0000256" key="9">
    <source>
        <dbReference type="PIRSR" id="PIRSR000183-2"/>
    </source>
</evidence>
<dbReference type="GO" id="GO:0000166">
    <property type="term" value="F:nucleotide binding"/>
    <property type="evidence" value="ECO:0007669"/>
    <property type="project" value="UniProtKB-KW"/>
</dbReference>
<feature type="binding site" evidence="9">
    <location>
        <position position="73"/>
    </location>
    <ligand>
        <name>substrate</name>
    </ligand>
</feature>
<feature type="binding site" evidence="9">
    <location>
        <position position="15"/>
    </location>
    <ligand>
        <name>substrate</name>
    </ligand>
</feature>
<feature type="binding site" evidence="10">
    <location>
        <position position="200"/>
    </location>
    <ligand>
        <name>NAD(+)</name>
        <dbReference type="ChEBI" id="CHEBI:57540"/>
    </ligand>
</feature>
<dbReference type="STRING" id="112904.BH747_00285"/>
<dbReference type="PIRSF" id="PIRSF000183">
    <property type="entry name" value="Alanine_dh"/>
    <property type="match status" value="1"/>
</dbReference>
<evidence type="ECO:0000256" key="5">
    <source>
        <dbReference type="ARBA" id="ARBA00049277"/>
    </source>
</evidence>
<proteinExistence type="inferred from homology"/>
<accession>A0A1V8YUT4</accession>
<dbReference type="InterPro" id="IPR007698">
    <property type="entry name" value="AlaDH/PNT_NAD(H)-bd"/>
</dbReference>
<feature type="binding site" evidence="10">
    <location>
        <position position="278"/>
    </location>
    <ligand>
        <name>NAD(+)</name>
        <dbReference type="ChEBI" id="CHEBI:57540"/>
    </ligand>
</feature>
<dbReference type="SMART" id="SM01003">
    <property type="entry name" value="AlaDh_PNT_N"/>
    <property type="match status" value="1"/>
</dbReference>
<feature type="binding site" evidence="10">
    <location>
        <position position="131"/>
    </location>
    <ligand>
        <name>NAD(+)</name>
        <dbReference type="ChEBI" id="CHEBI:57540"/>
    </ligand>
</feature>
<comment type="cofactor">
    <cofactor evidence="11">
        <name>Mg(2+)</name>
        <dbReference type="ChEBI" id="CHEBI:18420"/>
    </cofactor>
    <text evidence="11">Binds 1 Mg(2+) ion per subunit.</text>
</comment>
<feature type="binding site" evidence="10">
    <location>
        <position position="218"/>
    </location>
    <ligand>
        <name>NAD(+)</name>
        <dbReference type="ChEBI" id="CHEBI:57540"/>
    </ligand>
</feature>
<evidence type="ECO:0000256" key="3">
    <source>
        <dbReference type="ARBA" id="ARBA00023002"/>
    </source>
</evidence>
<evidence type="ECO:0000256" key="2">
    <source>
        <dbReference type="ARBA" id="ARBA00005689"/>
    </source>
</evidence>